<feature type="compositionally biased region" description="Basic residues" evidence="5">
    <location>
        <begin position="322"/>
        <end position="349"/>
    </location>
</feature>
<dbReference type="GO" id="GO:0046872">
    <property type="term" value="F:metal ion binding"/>
    <property type="evidence" value="ECO:0007669"/>
    <property type="project" value="UniProtKB-KW"/>
</dbReference>
<feature type="region of interest" description="Disordered" evidence="5">
    <location>
        <begin position="460"/>
        <end position="541"/>
    </location>
</feature>
<dbReference type="GO" id="GO:0005525">
    <property type="term" value="F:GTP binding"/>
    <property type="evidence" value="ECO:0007669"/>
    <property type="project" value="UniProtKB-KW"/>
</dbReference>
<keyword evidence="3" id="KW-0460">Magnesium</keyword>
<feature type="region of interest" description="Disordered" evidence="5">
    <location>
        <begin position="275"/>
        <end position="379"/>
    </location>
</feature>
<organism evidence="7">
    <name type="scientific">Neospora caninum (strain Liverpool)</name>
    <dbReference type="NCBI Taxonomy" id="572307"/>
    <lineage>
        <taxon>Eukaryota</taxon>
        <taxon>Sar</taxon>
        <taxon>Alveolata</taxon>
        <taxon>Apicomplexa</taxon>
        <taxon>Conoidasida</taxon>
        <taxon>Coccidia</taxon>
        <taxon>Eucoccidiorida</taxon>
        <taxon>Eimeriorina</taxon>
        <taxon>Sarcocystidae</taxon>
        <taxon>Neospora</taxon>
    </lineage>
</organism>
<dbReference type="InterPro" id="IPR027417">
    <property type="entry name" value="P-loop_NTPase"/>
</dbReference>
<keyword evidence="4" id="KW-0342">GTP-binding</keyword>
<sequence length="1058" mass="114400">MHRARLFPEVEGQPFSLSVVFLPAFFFSRACVGRVSPCICLSFSRLSPRRPVSPLFVGVRRPNRLATQSFLCMFSRVKIRWIPRLPPLLCRRPLRQLRVFFFSFSPRRGNPVAALRSPLPPDVVFSPPSEVPRTLPQPVSTCKKRRRMSDSPLLCFLTLLACVLPLSSSAARVFSSPGSPVTSAFPSPSPLSPLSPPSPWGLAAQGEVCFPFPSPTRRHSAQQSLPAFLFSRPPAFSCFSRCFSSSSLHDELFAASLSRPGRLCLLSSLRVQAAPASPDANPLSSRPPRREAPRSQSALRSQGSRLSPTHAIAGLASPVRVSAKKQAKRRMPPHPKTAKKNPKHFRKPNPHLPPPPHPTLPPPRSSSSSSSSSSSASSFLSRLPPPWLRAAFQRLSPGSSSSFADLFSDSPSRPALPLGLPISAALSVMRGSALVRLPAGVLRPSLVSGVRFLGSFGLPLPKPRATTAAEGEGAEGEGEAWTGPEGDAQRPAKLSKRPRGEIGPGDTGLRHETKRERRAARRAQEDQCEGTEGENEQPEGCQVVDVFEDSAEEKEQSDLWIAGEDGGPSSPSGVNRVSLRARLLEGLALPRLGLPEVAFLGRSNVGKSSLLNALCRYTQAQRHRRASKAVRGASAMDFARVSRRPGSTRSINLYEVFGGAKNPASCAGVQKKGGKSRGGARVAGQAPRAKAPLTSSGDRGLLVFADLPGYGFTRGLSAQESQRLSKNVRLYVEKRNELRLFLILVDGRAGIQDHDADLLRWLVAQSVPTLLVVTKADCLAPKHLDNLLNQLSFYPKLFSLPPLLQRLKAAREEPPAVKRFNYVSPALLSAARVSEANGAPARAETAERQTDKDSSSAWGSEGETPGARGAATDEGAPQDETNAGAAGEAETPSASASREKRVGVMHGLEGEEGQRIRRQEAEEAKKNAARALPAIEGFRAPGKRSSKEEGPIQVLLTSAAAGQGIAELWKAICEACSGVRAPQHEGEEDYEDGDEESEEREEGSEEREEGSEEREEGKTEEEGIERSRVETKTVDGSEKIRKIRKKQAKKEPFWGFGM</sequence>
<evidence type="ECO:0000256" key="1">
    <source>
        <dbReference type="ARBA" id="ARBA00022723"/>
    </source>
</evidence>
<feature type="compositionally biased region" description="Basic and acidic residues" evidence="5">
    <location>
        <begin position="897"/>
        <end position="926"/>
    </location>
</feature>
<evidence type="ECO:0000256" key="5">
    <source>
        <dbReference type="SAM" id="MobiDB-lite"/>
    </source>
</evidence>
<feature type="region of interest" description="Disordered" evidence="5">
    <location>
        <begin position="554"/>
        <end position="573"/>
    </location>
</feature>
<dbReference type="PANTHER" id="PTHR11649:SF13">
    <property type="entry name" value="ENGB-TYPE G DOMAIN-CONTAINING PROTEIN"/>
    <property type="match status" value="1"/>
</dbReference>
<feature type="compositionally biased region" description="Pro residues" evidence="5">
    <location>
        <begin position="350"/>
        <end position="364"/>
    </location>
</feature>
<feature type="region of interest" description="Disordered" evidence="5">
    <location>
        <begin position="837"/>
        <end position="949"/>
    </location>
</feature>
<feature type="compositionally biased region" description="Acidic residues" evidence="5">
    <location>
        <begin position="526"/>
        <end position="537"/>
    </location>
</feature>
<protein>
    <submittedName>
        <fullName evidence="7">GTP-binding conserved hypothetical domain-containing protein, putative</fullName>
    </submittedName>
</protein>
<dbReference type="InterPro" id="IPR006073">
    <property type="entry name" value="GTP-bd"/>
</dbReference>
<accession>A0A0F7UCF1</accession>
<dbReference type="SUPFAM" id="SSF52540">
    <property type="entry name" value="P-loop containing nucleoside triphosphate hydrolases"/>
    <property type="match status" value="1"/>
</dbReference>
<feature type="region of interest" description="Disordered" evidence="5">
    <location>
        <begin position="669"/>
        <end position="693"/>
    </location>
</feature>
<feature type="domain" description="EngB-type G" evidence="6">
    <location>
        <begin position="593"/>
        <end position="833"/>
    </location>
</feature>
<dbReference type="Pfam" id="PF01926">
    <property type="entry name" value="MMR_HSR1"/>
    <property type="match status" value="1"/>
</dbReference>
<feature type="compositionally biased region" description="Acidic residues" evidence="5">
    <location>
        <begin position="986"/>
        <end position="1014"/>
    </location>
</feature>
<feature type="compositionally biased region" description="Basic and acidic residues" evidence="5">
    <location>
        <begin position="1015"/>
        <end position="1040"/>
    </location>
</feature>
<dbReference type="PROSITE" id="PS51706">
    <property type="entry name" value="G_ENGB"/>
    <property type="match status" value="1"/>
</dbReference>
<proteinExistence type="predicted"/>
<dbReference type="AlphaFoldDB" id="A0A0F7UCF1"/>
<dbReference type="InterPro" id="IPR030393">
    <property type="entry name" value="G_ENGB_dom"/>
</dbReference>
<evidence type="ECO:0000256" key="4">
    <source>
        <dbReference type="ARBA" id="ARBA00023134"/>
    </source>
</evidence>
<keyword evidence="1" id="KW-0479">Metal-binding</keyword>
<dbReference type="PANTHER" id="PTHR11649">
    <property type="entry name" value="MSS1/TRME-RELATED GTP-BINDING PROTEIN"/>
    <property type="match status" value="1"/>
</dbReference>
<feature type="compositionally biased region" description="Low complexity" evidence="5">
    <location>
        <begin position="365"/>
        <end position="379"/>
    </location>
</feature>
<reference evidence="7" key="1">
    <citation type="journal article" date="2015" name="PLoS ONE">
        <title>Comprehensive Evaluation of Toxoplasma gondii VEG and Neospora caninum LIV Genomes with Tachyzoite Stage Transcriptome and Proteome Defines Novel Transcript Features.</title>
        <authorList>
            <person name="Ramaprasad A."/>
            <person name="Mourier T."/>
            <person name="Naeem R."/>
            <person name="Malas T.B."/>
            <person name="Moussa E."/>
            <person name="Panigrahi A."/>
            <person name="Vermont S.J."/>
            <person name="Otto T.D."/>
            <person name="Wastling J."/>
            <person name="Pain A."/>
        </authorList>
    </citation>
    <scope>NUCLEOTIDE SEQUENCE</scope>
    <source>
        <strain evidence="7">Liverpool</strain>
    </source>
</reference>
<keyword evidence="2" id="KW-0547">Nucleotide-binding</keyword>
<evidence type="ECO:0000313" key="7">
    <source>
        <dbReference type="EMBL" id="CEL66726.1"/>
    </source>
</evidence>
<feature type="compositionally biased region" description="Polar residues" evidence="5">
    <location>
        <begin position="298"/>
        <end position="307"/>
    </location>
</feature>
<dbReference type="EMBL" id="LN714482">
    <property type="protein sequence ID" value="CEL66726.1"/>
    <property type="molecule type" value="Genomic_DNA"/>
</dbReference>
<feature type="compositionally biased region" description="Basic and acidic residues" evidence="5">
    <location>
        <begin position="844"/>
        <end position="854"/>
    </location>
</feature>
<evidence type="ECO:0000259" key="6">
    <source>
        <dbReference type="PROSITE" id="PS51706"/>
    </source>
</evidence>
<feature type="region of interest" description="Disordered" evidence="5">
    <location>
        <begin position="979"/>
        <end position="1058"/>
    </location>
</feature>
<gene>
    <name evidence="7" type="ORF">BN1204_025330</name>
</gene>
<dbReference type="Gene3D" id="3.40.50.300">
    <property type="entry name" value="P-loop containing nucleotide triphosphate hydrolases"/>
    <property type="match status" value="1"/>
</dbReference>
<name>A0A0F7UCF1_NEOCL</name>
<evidence type="ECO:0000256" key="3">
    <source>
        <dbReference type="ARBA" id="ARBA00022842"/>
    </source>
</evidence>
<evidence type="ECO:0000256" key="2">
    <source>
        <dbReference type="ARBA" id="ARBA00022741"/>
    </source>
</evidence>